<dbReference type="AlphaFoldDB" id="A0A5U7D3J7"/>
<comment type="caution">
    <text evidence="1">The sequence shown here is derived from an EMBL/GenBank/DDBJ whole genome shotgun (WGS) entry which is preliminary data.</text>
</comment>
<protein>
    <submittedName>
        <fullName evidence="1">Uncharacterized protein</fullName>
    </submittedName>
</protein>
<reference evidence="1" key="1">
    <citation type="submission" date="2018-07" db="EMBL/GenBank/DDBJ databases">
        <authorList>
            <consortium name="GenomeTrakr network: Whole genome sequencing for foodborne pathogen traceback"/>
        </authorList>
    </citation>
    <scope>NUCLEOTIDE SEQUENCE</scope>
    <source>
        <strain evidence="1">CFSAN008754</strain>
    </source>
</reference>
<dbReference type="EMBL" id="AAGRSV010000013">
    <property type="protein sequence ID" value="EBR2795616.1"/>
    <property type="molecule type" value="Genomic_DNA"/>
</dbReference>
<name>A0A5U7D3J7_SALER</name>
<accession>A0A5U7D3J7</accession>
<sequence length="105" mass="11625">MKTQRFLIATEGTFDGRQISAEAIRSVLANFIAGGMTLPVVYDFYDWSPALSEVVALAVDSDGEKMHLYAEVFATEELSNFLFVHLYSFALVKVMPDSPLKVSQA</sequence>
<gene>
    <name evidence="1" type="ORF">B6F80_20035</name>
</gene>
<proteinExistence type="predicted"/>
<evidence type="ECO:0000313" key="1">
    <source>
        <dbReference type="EMBL" id="EBR2795616.1"/>
    </source>
</evidence>
<organism evidence="1">
    <name type="scientific">Salmonella enterica</name>
    <name type="common">Salmonella choleraesuis</name>
    <dbReference type="NCBI Taxonomy" id="28901"/>
    <lineage>
        <taxon>Bacteria</taxon>
        <taxon>Pseudomonadati</taxon>
        <taxon>Pseudomonadota</taxon>
        <taxon>Gammaproteobacteria</taxon>
        <taxon>Enterobacterales</taxon>
        <taxon>Enterobacteriaceae</taxon>
        <taxon>Salmonella</taxon>
    </lineage>
</organism>